<name>A0A8E1W8Z8_9PSEU</name>
<proteinExistence type="predicted"/>
<feature type="non-terminal residue" evidence="2">
    <location>
        <position position="1"/>
    </location>
</feature>
<accession>A0A8E1W8Z8</accession>
<protein>
    <submittedName>
        <fullName evidence="2">IS481 family transposase</fullName>
    </submittedName>
</protein>
<sequence>IHYNYHRPHTAAGNQPPVTRLHTGVTNVMTSYT</sequence>
<feature type="region of interest" description="Disordered" evidence="1">
    <location>
        <begin position="1"/>
        <end position="21"/>
    </location>
</feature>
<gene>
    <name evidence="2" type="ORF">H5411_44240</name>
</gene>
<evidence type="ECO:0000256" key="1">
    <source>
        <dbReference type="SAM" id="MobiDB-lite"/>
    </source>
</evidence>
<organism evidence="2 3">
    <name type="scientific">Amycolatopsis echigonensis</name>
    <dbReference type="NCBI Taxonomy" id="2576905"/>
    <lineage>
        <taxon>Bacteria</taxon>
        <taxon>Bacillati</taxon>
        <taxon>Actinomycetota</taxon>
        <taxon>Actinomycetes</taxon>
        <taxon>Pseudonocardiales</taxon>
        <taxon>Pseudonocardiaceae</taxon>
        <taxon>Amycolatopsis</taxon>
    </lineage>
</organism>
<reference evidence="2 3" key="1">
    <citation type="submission" date="2020-08" db="EMBL/GenBank/DDBJ databases">
        <title>Amycolatopsis echigonensis JCM 21831.</title>
        <authorList>
            <person name="Tedsree N."/>
            <person name="Kuncharoen N."/>
            <person name="Likhitwitayawuid K."/>
            <person name="Tanasupawat S."/>
        </authorList>
    </citation>
    <scope>NUCLEOTIDE SEQUENCE [LARGE SCALE GENOMIC DNA]</scope>
    <source>
        <strain evidence="2 3">JCM 21831</strain>
    </source>
</reference>
<dbReference type="AlphaFoldDB" id="A0A8E1W8Z8"/>
<comment type="caution">
    <text evidence="2">The sequence shown here is derived from an EMBL/GenBank/DDBJ whole genome shotgun (WGS) entry which is preliminary data.</text>
</comment>
<evidence type="ECO:0000313" key="2">
    <source>
        <dbReference type="EMBL" id="MBB2506107.1"/>
    </source>
</evidence>
<dbReference type="Proteomes" id="UP000550260">
    <property type="component" value="Unassembled WGS sequence"/>
</dbReference>
<dbReference type="EMBL" id="JACJHR010000143">
    <property type="protein sequence ID" value="MBB2506107.1"/>
    <property type="molecule type" value="Genomic_DNA"/>
</dbReference>
<evidence type="ECO:0000313" key="3">
    <source>
        <dbReference type="Proteomes" id="UP000550260"/>
    </source>
</evidence>